<keyword evidence="6 7" id="KW-0349">Heme</keyword>
<protein>
    <submittedName>
        <fullName evidence="9">Cytochrome P450 monooxygenase-like protein</fullName>
    </submittedName>
</protein>
<dbReference type="InterPro" id="IPR017972">
    <property type="entry name" value="Cyt_P450_CS"/>
</dbReference>
<keyword evidence="5 6" id="KW-0408">Iron</keyword>
<keyword evidence="4 7" id="KW-0560">Oxidoreductase</keyword>
<dbReference type="SUPFAM" id="SSF48264">
    <property type="entry name" value="Cytochrome P450"/>
    <property type="match status" value="1"/>
</dbReference>
<dbReference type="PANTHER" id="PTHR24305:SF96">
    <property type="entry name" value="CYTOCHROME P450 MONOOXYGENASE STCB-RELATED"/>
    <property type="match status" value="1"/>
</dbReference>
<evidence type="ECO:0000256" key="8">
    <source>
        <dbReference type="SAM" id="Phobius"/>
    </source>
</evidence>
<dbReference type="InterPro" id="IPR002401">
    <property type="entry name" value="Cyt_P450_E_grp-I"/>
</dbReference>
<dbReference type="InterPro" id="IPR036396">
    <property type="entry name" value="Cyt_P450_sf"/>
</dbReference>
<proteinExistence type="inferred from homology"/>
<comment type="similarity">
    <text evidence="2 7">Belongs to the cytochrome P450 family.</text>
</comment>
<dbReference type="GO" id="GO:0004497">
    <property type="term" value="F:monooxygenase activity"/>
    <property type="evidence" value="ECO:0007669"/>
    <property type="project" value="UniProtKB-KW"/>
</dbReference>
<evidence type="ECO:0000256" key="5">
    <source>
        <dbReference type="ARBA" id="ARBA00023004"/>
    </source>
</evidence>
<dbReference type="PANTHER" id="PTHR24305">
    <property type="entry name" value="CYTOCHROME P450"/>
    <property type="match status" value="1"/>
</dbReference>
<keyword evidence="3 6" id="KW-0479">Metal-binding</keyword>
<evidence type="ECO:0000256" key="7">
    <source>
        <dbReference type="RuleBase" id="RU000461"/>
    </source>
</evidence>
<evidence type="ECO:0000313" key="9">
    <source>
        <dbReference type="EMBL" id="ADN06233.1"/>
    </source>
</evidence>
<dbReference type="EMBL" id="GU566730">
    <property type="protein sequence ID" value="ADN06233.1"/>
    <property type="molecule type" value="Genomic_DNA"/>
</dbReference>
<dbReference type="GO" id="GO:0020037">
    <property type="term" value="F:heme binding"/>
    <property type="evidence" value="ECO:0007669"/>
    <property type="project" value="InterPro"/>
</dbReference>
<keyword evidence="8" id="KW-0472">Membrane</keyword>
<evidence type="ECO:0000256" key="2">
    <source>
        <dbReference type="ARBA" id="ARBA00010617"/>
    </source>
</evidence>
<evidence type="ECO:0000256" key="6">
    <source>
        <dbReference type="PIRSR" id="PIRSR602401-1"/>
    </source>
</evidence>
<comment type="cofactor">
    <cofactor evidence="1 6">
        <name>heme</name>
        <dbReference type="ChEBI" id="CHEBI:30413"/>
    </cofactor>
</comment>
<dbReference type="InterPro" id="IPR050121">
    <property type="entry name" value="Cytochrome_P450_monoxygenase"/>
</dbReference>
<reference evidence="9" key="1">
    <citation type="submission" date="2010-01" db="EMBL/GenBank/DDBJ databases">
        <title>Genetics of dothistromin biosynthesis in the peanut pathogen Passalora arachidicola.</title>
        <authorList>
            <person name="Bradshaw R.E."/>
            <person name="Guo Y."/>
            <person name="Zhang S."/>
        </authorList>
    </citation>
    <scope>NUCLEOTIDE SEQUENCE</scope>
    <source>
        <strain evidence="9">ATCC 18667</strain>
    </source>
</reference>
<sequence length="511" mass="56575">MAGELYKWIMDTTAGAPLPFSLALVVGAFILYNIVSIITTAYFSPLSAIPGPWYAKLTDARLTYSVFAGNRIYYVDSLHRKYGPMVRIGPKEVDVADPAAAREVHRMGTVFTKAPFYRLLSPGPVDNIFNFRDQKKHSQRRKLYAKGFTLVELRRNWEGTINQTIRMAVEKMKEEAGNGNTELMGWWTLMANEVVCRLTFNGGHGTVEKGIKDPFVLMLEKRKGDLAHLLKMFVPPLYYVGRVLGRVNTRMNDIFYSQEKMFQAGAGVVKSARQDKEAGEFNQNLFAKALQEGEGDAATLTDTDIITDAGALLLAGSDPTAISLTFLIYLVLSRPELQTQLEEEVASIDGEVTDTACEGLPLMNAVIDESMRLYGAAPGCLPRSPPAGGAKLGGYYIPAGTVVDTQNYTLHTDAVTWKDAQTFDHTRFLPENRLAFSERQKMAFNPFGQGSRQCLGIHLGKLEMRLAVAHFFRELRGVTLAKSATPASMTVVDSFVAGVPRDRRCEVTLAR</sequence>
<keyword evidence="8" id="KW-1133">Transmembrane helix</keyword>
<dbReference type="PRINTS" id="PR00385">
    <property type="entry name" value="P450"/>
</dbReference>
<dbReference type="Gene3D" id="1.10.630.10">
    <property type="entry name" value="Cytochrome P450"/>
    <property type="match status" value="1"/>
</dbReference>
<evidence type="ECO:0000256" key="3">
    <source>
        <dbReference type="ARBA" id="ARBA00022723"/>
    </source>
</evidence>
<feature type="transmembrane region" description="Helical" evidence="8">
    <location>
        <begin position="20"/>
        <end position="43"/>
    </location>
</feature>
<dbReference type="GO" id="GO:0016705">
    <property type="term" value="F:oxidoreductase activity, acting on paired donors, with incorporation or reduction of molecular oxygen"/>
    <property type="evidence" value="ECO:0007669"/>
    <property type="project" value="InterPro"/>
</dbReference>
<gene>
    <name evidence="9" type="primary">cypA</name>
</gene>
<dbReference type="Pfam" id="PF00067">
    <property type="entry name" value="p450"/>
    <property type="match status" value="1"/>
</dbReference>
<dbReference type="PRINTS" id="PR00463">
    <property type="entry name" value="EP450I"/>
</dbReference>
<evidence type="ECO:0000256" key="4">
    <source>
        <dbReference type="ARBA" id="ARBA00023002"/>
    </source>
</evidence>
<dbReference type="AlphaFoldDB" id="E2EAH1"/>
<feature type="binding site" description="axial binding residue" evidence="6">
    <location>
        <position position="454"/>
    </location>
    <ligand>
        <name>heme</name>
        <dbReference type="ChEBI" id="CHEBI:30413"/>
    </ligand>
    <ligandPart>
        <name>Fe</name>
        <dbReference type="ChEBI" id="CHEBI:18248"/>
    </ligandPart>
</feature>
<keyword evidence="7 9" id="KW-0503">Monooxygenase</keyword>
<dbReference type="CDD" id="cd11059">
    <property type="entry name" value="CYP_fungal"/>
    <property type="match status" value="1"/>
</dbReference>
<keyword evidence="8" id="KW-0812">Transmembrane</keyword>
<dbReference type="GO" id="GO:0005506">
    <property type="term" value="F:iron ion binding"/>
    <property type="evidence" value="ECO:0007669"/>
    <property type="project" value="InterPro"/>
</dbReference>
<name>E2EAH1_9PEZI</name>
<dbReference type="PROSITE" id="PS00086">
    <property type="entry name" value="CYTOCHROME_P450"/>
    <property type="match status" value="1"/>
</dbReference>
<accession>E2EAH1</accession>
<dbReference type="InterPro" id="IPR001128">
    <property type="entry name" value="Cyt_P450"/>
</dbReference>
<organism evidence="9">
    <name type="scientific">Mycosphaerella arachidis</name>
    <dbReference type="NCBI Taxonomy" id="143450"/>
    <lineage>
        <taxon>Eukaryota</taxon>
        <taxon>Fungi</taxon>
        <taxon>Dikarya</taxon>
        <taxon>Ascomycota</taxon>
        <taxon>Pezizomycotina</taxon>
        <taxon>Dothideomycetes</taxon>
        <taxon>Dothideomycetidae</taxon>
        <taxon>Mycosphaerellales</taxon>
        <taxon>Mycosphaerellaceae</taxon>
        <taxon>Mycosphaerella</taxon>
    </lineage>
</organism>
<evidence type="ECO:0000256" key="1">
    <source>
        <dbReference type="ARBA" id="ARBA00001971"/>
    </source>
</evidence>